<dbReference type="Proteomes" id="UP001201020">
    <property type="component" value="Chromosome"/>
</dbReference>
<dbReference type="InterPro" id="IPR007504">
    <property type="entry name" value="H/ACA_rnp_Gar1/Naf1"/>
</dbReference>
<dbReference type="GO" id="GO:0001522">
    <property type="term" value="P:pseudouridine synthesis"/>
    <property type="evidence" value="ECO:0007669"/>
    <property type="project" value="InterPro"/>
</dbReference>
<dbReference type="Gene3D" id="2.40.10.230">
    <property type="entry name" value="Probable tRNA pseudouridine synthase domain"/>
    <property type="match status" value="1"/>
</dbReference>
<dbReference type="GO" id="GO:0042254">
    <property type="term" value="P:ribosome biogenesis"/>
    <property type="evidence" value="ECO:0007669"/>
    <property type="project" value="InterPro"/>
</dbReference>
<evidence type="ECO:0000313" key="1">
    <source>
        <dbReference type="EMBL" id="UJG41916.1"/>
    </source>
</evidence>
<accession>A0A9Y1BN85</accession>
<sequence length="94" mass="10540">MSAPPIKKLGRFLHISDLGNLIIKSPDKLPKIGSAVVTEKMVHIGVVNDIFGPVKAPYVSVKLKEGAQEYLSPETILYSLQPKKKRKQKKKRFK</sequence>
<dbReference type="Pfam" id="PF04410">
    <property type="entry name" value="Gar1"/>
    <property type="match status" value="1"/>
</dbReference>
<protein>
    <submittedName>
        <fullName evidence="1">Gar1/Naf1 family protein</fullName>
    </submittedName>
</protein>
<dbReference type="InterPro" id="IPR009000">
    <property type="entry name" value="Transl_B-barrel_sf"/>
</dbReference>
<organism evidence="1">
    <name type="scientific">Candidatus Heimdallarchaeum aukensis</name>
    <dbReference type="NCBI Taxonomy" id="2876573"/>
    <lineage>
        <taxon>Archaea</taxon>
        <taxon>Promethearchaeati</taxon>
        <taxon>Candidatus Heimdallarchaeota</taxon>
        <taxon>Candidatus Heimdallarchaeia (ex Rinke et al. 2021) (nom. nud.)</taxon>
        <taxon>Candidatus Heimdallarchaeales</taxon>
        <taxon>Candidatus Heimdallarchaeaceae</taxon>
        <taxon>Candidatus Heimdallarchaeum</taxon>
    </lineage>
</organism>
<dbReference type="InterPro" id="IPR038664">
    <property type="entry name" value="Gar1/Naf1_Cbf5-bd_sf"/>
</dbReference>
<proteinExistence type="predicted"/>
<dbReference type="AlphaFoldDB" id="A0A9Y1BN85"/>
<reference evidence="1" key="1">
    <citation type="journal article" date="2022" name="Nat. Microbiol.">
        <title>Unique mobile elements and scalable gene flow at the prokaryote-eukaryote boundary revealed by circularized Asgard archaea genomes.</title>
        <authorList>
            <person name="Wu F."/>
            <person name="Speth D.R."/>
            <person name="Philosof A."/>
            <person name="Cremiere A."/>
            <person name="Narayanan A."/>
            <person name="Barco R.A."/>
            <person name="Connon S.A."/>
            <person name="Amend J.P."/>
            <person name="Antoshechkin I.A."/>
            <person name="Orphan V.J."/>
        </authorList>
    </citation>
    <scope>NUCLEOTIDE SEQUENCE</scope>
    <source>
        <strain evidence="1">PM71</strain>
    </source>
</reference>
<name>A0A9Y1BN85_9ARCH</name>
<dbReference type="EMBL" id="CP084166">
    <property type="protein sequence ID" value="UJG41916.1"/>
    <property type="molecule type" value="Genomic_DNA"/>
</dbReference>
<gene>
    <name evidence="1" type="ORF">K9W45_05480</name>
</gene>
<dbReference type="SUPFAM" id="SSF50447">
    <property type="entry name" value="Translation proteins"/>
    <property type="match status" value="1"/>
</dbReference>